<dbReference type="eggNOG" id="ENOG502SQ23">
    <property type="taxonomic scope" value="Eukaryota"/>
</dbReference>
<dbReference type="GeneID" id="8437732"/>
<sequence length="342" mass="38844">MAEQQPLYKIGPFRSSSDNTDTQMNVSVSDKRFKIDLFTANFESSPVLLAEYLRHVQRLDPGYIPDDAEEDEEFEDPLDQMHDWVLQPFLPIFRKLAPLDQSRKYTLADCLFAEEFHYTVQVVEESLVPVYVGSSQAKEHHLIGAHLPSSIRMDYSMFPFYHPSAIQIPIDSTSLPAIPHKVFIHGRPNPSFFKIVYRGDVGITLKELVAYSKIHTAAFDAMVRTSRLEGLAVDDDGRVLGLLLSYIDSRGTLWCVDGRDPSFSELRKKWLDQVTVTLKHLHSRGIIWGDAKAANVLTDVNNDAYLIDFGGGYTRGWVDKENANSIVGDLQGLERIKRHLFK</sequence>
<dbReference type="HOGENOM" id="CLU_035264_1_1_1"/>
<evidence type="ECO:0000313" key="4">
    <source>
        <dbReference type="Proteomes" id="UP000002058"/>
    </source>
</evidence>
<organism evidence="3 4">
    <name type="scientific">Uncinocarpus reesii (strain UAMH 1704)</name>
    <dbReference type="NCBI Taxonomy" id="336963"/>
    <lineage>
        <taxon>Eukaryota</taxon>
        <taxon>Fungi</taxon>
        <taxon>Dikarya</taxon>
        <taxon>Ascomycota</taxon>
        <taxon>Pezizomycotina</taxon>
        <taxon>Eurotiomycetes</taxon>
        <taxon>Eurotiomycetidae</taxon>
        <taxon>Onygenales</taxon>
        <taxon>Onygenaceae</taxon>
        <taxon>Uncinocarpus</taxon>
    </lineage>
</organism>
<protein>
    <recommendedName>
        <fullName evidence="2">Protein kinase domain-containing protein</fullName>
    </recommendedName>
</protein>
<dbReference type="SUPFAM" id="SSF56112">
    <property type="entry name" value="Protein kinase-like (PK-like)"/>
    <property type="match status" value="1"/>
</dbReference>
<dbReference type="EMBL" id="CH476616">
    <property type="protein sequence ID" value="EEP78258.1"/>
    <property type="molecule type" value="Genomic_DNA"/>
</dbReference>
<dbReference type="Gene3D" id="1.10.510.10">
    <property type="entry name" value="Transferase(Phosphotransferase) domain 1"/>
    <property type="match status" value="1"/>
</dbReference>
<dbReference type="OrthoDB" id="4203353at2759"/>
<dbReference type="InterPro" id="IPR011009">
    <property type="entry name" value="Kinase-like_dom_sf"/>
</dbReference>
<feature type="region of interest" description="Disordered" evidence="1">
    <location>
        <begin position="1"/>
        <end position="22"/>
    </location>
</feature>
<dbReference type="STRING" id="336963.C4JP44"/>
<dbReference type="InterPro" id="IPR000719">
    <property type="entry name" value="Prot_kinase_dom"/>
</dbReference>
<dbReference type="VEuPathDB" id="FungiDB:UREG_03103"/>
<dbReference type="RefSeq" id="XP_002543587.1">
    <property type="nucleotide sequence ID" value="XM_002543541.1"/>
</dbReference>
<accession>C4JP44</accession>
<dbReference type="AlphaFoldDB" id="C4JP44"/>
<dbReference type="Proteomes" id="UP000002058">
    <property type="component" value="Unassembled WGS sequence"/>
</dbReference>
<dbReference type="InParanoid" id="C4JP44"/>
<keyword evidence="4" id="KW-1185">Reference proteome</keyword>
<dbReference type="Pfam" id="PF00069">
    <property type="entry name" value="Pkinase"/>
    <property type="match status" value="1"/>
</dbReference>
<name>C4JP44_UNCRE</name>
<dbReference type="OMA" id="MHDWVLQ"/>
<evidence type="ECO:0000259" key="2">
    <source>
        <dbReference type="Pfam" id="PF00069"/>
    </source>
</evidence>
<evidence type="ECO:0000313" key="3">
    <source>
        <dbReference type="EMBL" id="EEP78258.1"/>
    </source>
</evidence>
<dbReference type="KEGG" id="ure:UREG_03103"/>
<reference evidence="4" key="1">
    <citation type="journal article" date="2009" name="Genome Res.">
        <title>Comparative genomic analyses of the human fungal pathogens Coccidioides and their relatives.</title>
        <authorList>
            <person name="Sharpton T.J."/>
            <person name="Stajich J.E."/>
            <person name="Rounsley S.D."/>
            <person name="Gardner M.J."/>
            <person name="Wortman J.R."/>
            <person name="Jordar V.S."/>
            <person name="Maiti R."/>
            <person name="Kodira C.D."/>
            <person name="Neafsey D.E."/>
            <person name="Zeng Q."/>
            <person name="Hung C.-Y."/>
            <person name="McMahan C."/>
            <person name="Muszewska A."/>
            <person name="Grynberg M."/>
            <person name="Mandel M.A."/>
            <person name="Kellner E.M."/>
            <person name="Barker B.M."/>
            <person name="Galgiani J.N."/>
            <person name="Orbach M.J."/>
            <person name="Kirkland T.N."/>
            <person name="Cole G.T."/>
            <person name="Henn M.R."/>
            <person name="Birren B.W."/>
            <person name="Taylor J.W."/>
        </authorList>
    </citation>
    <scope>NUCLEOTIDE SEQUENCE [LARGE SCALE GENOMIC DNA]</scope>
    <source>
        <strain evidence="4">UAMH 1704</strain>
    </source>
</reference>
<feature type="domain" description="Protein kinase" evidence="2">
    <location>
        <begin position="266"/>
        <end position="328"/>
    </location>
</feature>
<evidence type="ECO:0000256" key="1">
    <source>
        <dbReference type="SAM" id="MobiDB-lite"/>
    </source>
</evidence>
<proteinExistence type="predicted"/>
<gene>
    <name evidence="3" type="ORF">UREG_03103</name>
</gene>